<dbReference type="PROSITE" id="PS51371">
    <property type="entry name" value="CBS"/>
    <property type="match status" value="2"/>
</dbReference>
<organism evidence="10 11">
    <name type="scientific">Shewanella algidipiscicola</name>
    <dbReference type="NCBI Taxonomy" id="614070"/>
    <lineage>
        <taxon>Bacteria</taxon>
        <taxon>Pseudomonadati</taxon>
        <taxon>Pseudomonadota</taxon>
        <taxon>Gammaproteobacteria</taxon>
        <taxon>Alteromonadales</taxon>
        <taxon>Shewanellaceae</taxon>
        <taxon>Shewanella</taxon>
    </lineage>
</organism>
<dbReference type="SMART" id="SM00116">
    <property type="entry name" value="CBS"/>
    <property type="match status" value="2"/>
</dbReference>
<dbReference type="Pfam" id="PF00571">
    <property type="entry name" value="CBS"/>
    <property type="match status" value="1"/>
</dbReference>
<dbReference type="Proteomes" id="UP000761574">
    <property type="component" value="Unassembled WGS sequence"/>
</dbReference>
<protein>
    <recommendedName>
        <fullName evidence="6">Formate transporter FocA</fullName>
    </recommendedName>
</protein>
<feature type="transmembrane region" description="Helical" evidence="8">
    <location>
        <begin position="94"/>
        <end position="119"/>
    </location>
</feature>
<dbReference type="PROSITE" id="PS01005">
    <property type="entry name" value="FORMATE_NITRITE_TP_1"/>
    <property type="match status" value="1"/>
</dbReference>
<sequence length="493" mass="53077">MYLHAEHYGLSKVSKSHGQSIGLAVFAGAFIALAFVFYITVTTGVTGSWGLVRLAGGLAFSLGLMLVVICGGELFTSTVLSTVAWAQKQVNTNALLICWLRVYIGNLFGALMMLGLVFAGGMHQLDGGLWGVNALNIAQHKLHYGWGQAFVLGVLCNMLVCLGVWMTFASKDALTKAILLMLPVAMFVSSGFEHSIANLFMVPLGITIVHFADASFFVSAGVDATQYSDLTISNFILHNLIPVTLGNIVGGGLLVGLGYWLIEKQPKPATVLQVAPPPLAECITPLAVKKSVTQLPSSLAESVNQAVTQNAYVQAHPLSVEPSGDLSMPKSIQKLNVSDIMNTTPFTLTPELSVYEGLKRLSNANERGAPVIDEQQRLLGFISQQDLLRSLWSEEYVRGIAYKVADLMQTQVLTVAPNDAVADLIELMVVDRNKLFPVSQMGVLTGSTFASYEERLRHAYANKPSSFPVVEAGKLLGIISREAIAARVSRVYG</sequence>
<accession>A0ABQ4PNX6</accession>
<dbReference type="InterPro" id="IPR024002">
    <property type="entry name" value="For/NO2_transpt_CS"/>
</dbReference>
<evidence type="ECO:0000256" key="6">
    <source>
        <dbReference type="NCBIfam" id="TIGR04060"/>
    </source>
</evidence>
<evidence type="ECO:0000256" key="8">
    <source>
        <dbReference type="SAM" id="Phobius"/>
    </source>
</evidence>
<evidence type="ECO:0000259" key="9">
    <source>
        <dbReference type="PROSITE" id="PS51371"/>
    </source>
</evidence>
<evidence type="ECO:0000256" key="3">
    <source>
        <dbReference type="ARBA" id="ARBA00022989"/>
    </source>
</evidence>
<dbReference type="SUPFAM" id="SSF54631">
    <property type="entry name" value="CBS-domain pair"/>
    <property type="match status" value="1"/>
</dbReference>
<dbReference type="Gene3D" id="1.20.1080.10">
    <property type="entry name" value="Glycerol uptake facilitator protein"/>
    <property type="match status" value="1"/>
</dbReference>
<reference evidence="10 11" key="1">
    <citation type="submission" date="2021-05" db="EMBL/GenBank/DDBJ databases">
        <title>Molecular characterization for Shewanella algae harboring chromosomal blaOXA-55-like strains isolated from clinical and environment sample.</title>
        <authorList>
            <person name="Ohama Y."/>
            <person name="Aoki K."/>
            <person name="Harada S."/>
            <person name="Moriya K."/>
            <person name="Ishii Y."/>
            <person name="Tateda K."/>
        </authorList>
    </citation>
    <scope>NUCLEOTIDE SEQUENCE [LARGE SCALE GENOMIC DNA]</scope>
    <source>
        <strain evidence="10 11">LMG 23746</strain>
    </source>
</reference>
<keyword evidence="3 8" id="KW-1133">Transmembrane helix</keyword>
<dbReference type="InterPro" id="IPR023271">
    <property type="entry name" value="Aquaporin-like"/>
</dbReference>
<evidence type="ECO:0000256" key="1">
    <source>
        <dbReference type="ARBA" id="ARBA00004141"/>
    </source>
</evidence>
<name>A0ABQ4PNX6_9GAMM</name>
<dbReference type="NCBIfam" id="TIGR04060">
    <property type="entry name" value="formate_focA"/>
    <property type="match status" value="1"/>
</dbReference>
<keyword evidence="4 8" id="KW-0472">Membrane</keyword>
<dbReference type="Pfam" id="PF01226">
    <property type="entry name" value="Form_Nir_trans"/>
    <property type="match status" value="1"/>
</dbReference>
<evidence type="ECO:0000256" key="7">
    <source>
        <dbReference type="PROSITE-ProRule" id="PRU00703"/>
    </source>
</evidence>
<dbReference type="PANTHER" id="PTHR30520:SF6">
    <property type="entry name" value="FORMATE_NITRATE FAMILY TRANSPORTER (EUROFUNG)"/>
    <property type="match status" value="1"/>
</dbReference>
<dbReference type="InterPro" id="IPR000644">
    <property type="entry name" value="CBS_dom"/>
</dbReference>
<comment type="similarity">
    <text evidence="5">Belongs to the FNT transporter (TC 1.A.16) family.</text>
</comment>
<evidence type="ECO:0000256" key="5">
    <source>
        <dbReference type="ARBA" id="ARBA00049660"/>
    </source>
</evidence>
<evidence type="ECO:0000313" key="11">
    <source>
        <dbReference type="Proteomes" id="UP000761574"/>
    </source>
</evidence>
<feature type="transmembrane region" description="Helical" evidence="8">
    <location>
        <begin position="199"/>
        <end position="220"/>
    </location>
</feature>
<proteinExistence type="inferred from homology"/>
<dbReference type="Gene3D" id="3.10.580.10">
    <property type="entry name" value="CBS-domain"/>
    <property type="match status" value="1"/>
</dbReference>
<comment type="caution">
    <text evidence="10">The sequence shown here is derived from an EMBL/GenBank/DDBJ whole genome shotgun (WGS) entry which is preliminary data.</text>
</comment>
<keyword evidence="7" id="KW-0129">CBS domain</keyword>
<gene>
    <name evidence="10" type="ORF">TUM4630_30790</name>
</gene>
<feature type="transmembrane region" description="Helical" evidence="8">
    <location>
        <begin position="149"/>
        <end position="168"/>
    </location>
</feature>
<feature type="domain" description="CBS" evidence="9">
    <location>
        <begin position="341"/>
        <end position="397"/>
    </location>
</feature>
<evidence type="ECO:0000256" key="4">
    <source>
        <dbReference type="ARBA" id="ARBA00023136"/>
    </source>
</evidence>
<feature type="transmembrane region" description="Helical" evidence="8">
    <location>
        <begin position="20"/>
        <end position="39"/>
    </location>
</feature>
<dbReference type="InterPro" id="IPR000292">
    <property type="entry name" value="For/NO2_transpt"/>
</dbReference>
<dbReference type="InterPro" id="IPR046342">
    <property type="entry name" value="CBS_dom_sf"/>
</dbReference>
<dbReference type="EMBL" id="BPFB01000047">
    <property type="protein sequence ID" value="GIU50261.1"/>
    <property type="molecule type" value="Genomic_DNA"/>
</dbReference>
<keyword evidence="2 8" id="KW-0812">Transmembrane</keyword>
<feature type="transmembrane region" description="Helical" evidence="8">
    <location>
        <begin position="174"/>
        <end position="192"/>
    </location>
</feature>
<dbReference type="InterPro" id="IPR023999">
    <property type="entry name" value="Formate_transptr_FocA"/>
</dbReference>
<dbReference type="PANTHER" id="PTHR30520">
    <property type="entry name" value="FORMATE TRANSPORTER-RELATED"/>
    <property type="match status" value="1"/>
</dbReference>
<evidence type="ECO:0000256" key="2">
    <source>
        <dbReference type="ARBA" id="ARBA00022692"/>
    </source>
</evidence>
<evidence type="ECO:0000313" key="10">
    <source>
        <dbReference type="EMBL" id="GIU50261.1"/>
    </source>
</evidence>
<feature type="transmembrane region" description="Helical" evidence="8">
    <location>
        <begin position="51"/>
        <end position="74"/>
    </location>
</feature>
<keyword evidence="11" id="KW-1185">Reference proteome</keyword>
<comment type="subcellular location">
    <subcellularLocation>
        <location evidence="1">Membrane</location>
        <topology evidence="1">Multi-pass membrane protein</topology>
    </subcellularLocation>
</comment>
<feature type="domain" description="CBS" evidence="9">
    <location>
        <begin position="408"/>
        <end position="493"/>
    </location>
</feature>
<feature type="transmembrane region" description="Helical" evidence="8">
    <location>
        <begin position="240"/>
        <end position="262"/>
    </location>
</feature>